<reference evidence="1" key="1">
    <citation type="submission" date="2021-01" db="EMBL/GenBank/DDBJ databases">
        <authorList>
            <consortium name="Genoscope - CEA"/>
            <person name="William W."/>
        </authorList>
    </citation>
    <scope>NUCLEOTIDE SEQUENCE</scope>
</reference>
<dbReference type="AlphaFoldDB" id="A0A816UP05"/>
<dbReference type="EMBL" id="HG994372">
    <property type="protein sequence ID" value="CAF2111422.1"/>
    <property type="molecule type" value="Genomic_DNA"/>
</dbReference>
<sequence length="89" mass="9940">MKTISHLPSLLHQCLHRGRRQFPLLQIEATVALRGIPSLDDECWRKVDKLPKGVQLSNQNLADSPSCSFSLMSGNTTSLSFRSLFASQE</sequence>
<accession>A0A816UP05</accession>
<gene>
    <name evidence="1" type="ORF">DARMORV10_C08P28420.1</name>
</gene>
<proteinExistence type="predicted"/>
<dbReference type="Proteomes" id="UP001295469">
    <property type="component" value="Chromosome C08"/>
</dbReference>
<evidence type="ECO:0000313" key="1">
    <source>
        <dbReference type="EMBL" id="CAF2111422.1"/>
    </source>
</evidence>
<name>A0A816UP05_BRANA</name>
<organism evidence="1">
    <name type="scientific">Brassica napus</name>
    <name type="common">Rape</name>
    <dbReference type="NCBI Taxonomy" id="3708"/>
    <lineage>
        <taxon>Eukaryota</taxon>
        <taxon>Viridiplantae</taxon>
        <taxon>Streptophyta</taxon>
        <taxon>Embryophyta</taxon>
        <taxon>Tracheophyta</taxon>
        <taxon>Spermatophyta</taxon>
        <taxon>Magnoliopsida</taxon>
        <taxon>eudicotyledons</taxon>
        <taxon>Gunneridae</taxon>
        <taxon>Pentapetalae</taxon>
        <taxon>rosids</taxon>
        <taxon>malvids</taxon>
        <taxon>Brassicales</taxon>
        <taxon>Brassicaceae</taxon>
        <taxon>Brassiceae</taxon>
        <taxon>Brassica</taxon>
    </lineage>
</organism>
<protein>
    <submittedName>
        <fullName evidence="1">(rape) hypothetical protein</fullName>
    </submittedName>
</protein>